<organism evidence="2 3">
    <name type="scientific">Polytolypa hystricis (strain UAMH7299)</name>
    <dbReference type="NCBI Taxonomy" id="1447883"/>
    <lineage>
        <taxon>Eukaryota</taxon>
        <taxon>Fungi</taxon>
        <taxon>Dikarya</taxon>
        <taxon>Ascomycota</taxon>
        <taxon>Pezizomycotina</taxon>
        <taxon>Eurotiomycetes</taxon>
        <taxon>Eurotiomycetidae</taxon>
        <taxon>Onygenales</taxon>
        <taxon>Onygenales incertae sedis</taxon>
        <taxon>Polytolypa</taxon>
    </lineage>
</organism>
<evidence type="ECO:0000256" key="1">
    <source>
        <dbReference type="SAM" id="MobiDB-lite"/>
    </source>
</evidence>
<keyword evidence="3" id="KW-1185">Reference proteome</keyword>
<accession>A0A2B7Z0L3</accession>
<dbReference type="AlphaFoldDB" id="A0A2B7Z0L3"/>
<dbReference type="STRING" id="1447883.A0A2B7Z0L3"/>
<name>A0A2B7Z0L3_POLH7</name>
<gene>
    <name evidence="2" type="ORF">AJ80_01544</name>
</gene>
<sequence length="809" mass="92517">MDAEEYSSRLELARQYNIHFLGPVQADRWPRTQGRLFRDVQSLGEKKYAGFCQSASIDSIDKPWRGQTKHRAQQLAANCERRFKEYRNEAGWRLHIEPDVFYRFTVEVACPKCRARLWRSEIEAAIDGTDTHVKSLEERRKERSPCSCTRSWDHPEDPGINELFSDRAEADIKHDPPLPVRKSTLKKKEKPDRVYGLRQTENFRTLLDSADKRVPMDSNVRRLRDTLTVSPFEHEPEPLLFPFLIVEAKTGKTATQATVQMQTAFCIRRLLTLQYDLKTAPEKEYNNESAWETGPLVWFLSWYGELWRLSACFVETINGPVPHFTVVDLWGGDIRCKDEALQLLLIVDYIFDWARDIYRPAVLTELDALSTGYIPAVDPDIFSTMERSASVPTRYSQQSQSHLTFAAVDSGPIIDPNLPGSSHPDGTIRDAAILESRFLVLCITERDVENFLLSFPSVEQSTEAVLTMMVSLHQAWCMTADTLNSVEVQWTGEFRPHDQDYDPDEKFYVNFVLLMFLSPEWEPVRQLTCLAVSKAAWRTLLAKTTILNATETVIMDRLQSCPPVGKVEIGTFLSRLKEQSIMNNLTAAVSMLCLSSSFYKRGKIPRELLLCRFNGYHVGFRINNSPSVLDLVTIVYEAHKIGRREPADPYVRLSRIQTKQTVHINRFHMWPRRKLLLLHISGCILIDGSGYENSPKRCIYVVKASYPPDDAPGLARALCREGRYYSTTQLGPGLRPRDYFSSLNGSTEATTSWRTECNPETFEDWMEHLEAQLQNRAGMTASSPIPITSSEESSEEGDEDSDELMLDTD</sequence>
<feature type="compositionally biased region" description="Polar residues" evidence="1">
    <location>
        <begin position="778"/>
        <end position="788"/>
    </location>
</feature>
<dbReference type="OrthoDB" id="3538597at2759"/>
<evidence type="ECO:0000313" key="2">
    <source>
        <dbReference type="EMBL" id="PGH26779.1"/>
    </source>
</evidence>
<protein>
    <submittedName>
        <fullName evidence="2">Uncharacterized protein</fullName>
    </submittedName>
</protein>
<dbReference type="EMBL" id="PDNA01000013">
    <property type="protein sequence ID" value="PGH26779.1"/>
    <property type="molecule type" value="Genomic_DNA"/>
</dbReference>
<feature type="compositionally biased region" description="Acidic residues" evidence="1">
    <location>
        <begin position="792"/>
        <end position="809"/>
    </location>
</feature>
<reference evidence="2 3" key="1">
    <citation type="submission" date="2017-10" db="EMBL/GenBank/DDBJ databases">
        <title>Comparative genomics in systemic dimorphic fungi from Ajellomycetaceae.</title>
        <authorList>
            <person name="Munoz J.F."/>
            <person name="Mcewen J.G."/>
            <person name="Clay O.K."/>
            <person name="Cuomo C.A."/>
        </authorList>
    </citation>
    <scope>NUCLEOTIDE SEQUENCE [LARGE SCALE GENOMIC DNA]</scope>
    <source>
        <strain evidence="2 3">UAMH7299</strain>
    </source>
</reference>
<comment type="caution">
    <text evidence="2">The sequence shown here is derived from an EMBL/GenBank/DDBJ whole genome shotgun (WGS) entry which is preliminary data.</text>
</comment>
<evidence type="ECO:0000313" key="3">
    <source>
        <dbReference type="Proteomes" id="UP000224634"/>
    </source>
</evidence>
<feature type="region of interest" description="Disordered" evidence="1">
    <location>
        <begin position="778"/>
        <end position="809"/>
    </location>
</feature>
<proteinExistence type="predicted"/>
<dbReference type="Proteomes" id="UP000224634">
    <property type="component" value="Unassembled WGS sequence"/>
</dbReference>